<evidence type="ECO:0000313" key="9">
    <source>
        <dbReference type="Proteomes" id="UP000198775"/>
    </source>
</evidence>
<dbReference type="Gene3D" id="3.30.565.10">
    <property type="entry name" value="Histidine kinase-like ATPase, C-terminal domain"/>
    <property type="match status" value="1"/>
</dbReference>
<dbReference type="SUPFAM" id="SSF47384">
    <property type="entry name" value="Homodimeric domain of signal transducing histidine kinase"/>
    <property type="match status" value="1"/>
</dbReference>
<dbReference type="InterPro" id="IPR003594">
    <property type="entry name" value="HATPase_dom"/>
</dbReference>
<dbReference type="CDD" id="cd00075">
    <property type="entry name" value="HATPase"/>
    <property type="match status" value="1"/>
</dbReference>
<dbReference type="InterPro" id="IPR050736">
    <property type="entry name" value="Sensor_HK_Regulatory"/>
</dbReference>
<keyword evidence="5 8" id="KW-0418">Kinase</keyword>
<dbReference type="Proteomes" id="UP000198775">
    <property type="component" value="Unassembled WGS sequence"/>
</dbReference>
<protein>
    <recommendedName>
        <fullName evidence="2">histidine kinase</fullName>
        <ecNumber evidence="2">2.7.13.3</ecNumber>
    </recommendedName>
</protein>
<dbReference type="CDD" id="cd00082">
    <property type="entry name" value="HisKA"/>
    <property type="match status" value="1"/>
</dbReference>
<dbReference type="EC" id="2.7.13.3" evidence="2"/>
<organism evidence="8 9">
    <name type="scientific">Halorientalis persicus</name>
    <dbReference type="NCBI Taxonomy" id="1367881"/>
    <lineage>
        <taxon>Archaea</taxon>
        <taxon>Methanobacteriati</taxon>
        <taxon>Methanobacteriota</taxon>
        <taxon>Stenosarchaea group</taxon>
        <taxon>Halobacteria</taxon>
        <taxon>Halobacteriales</taxon>
        <taxon>Haloarculaceae</taxon>
        <taxon>Halorientalis</taxon>
    </lineage>
</organism>
<dbReference type="InterPro" id="IPR004358">
    <property type="entry name" value="Sig_transdc_His_kin-like_C"/>
</dbReference>
<evidence type="ECO:0000256" key="2">
    <source>
        <dbReference type="ARBA" id="ARBA00012438"/>
    </source>
</evidence>
<name>A0A1H8JST4_9EURY</name>
<proteinExistence type="predicted"/>
<dbReference type="OrthoDB" id="8127at2157"/>
<dbReference type="SUPFAM" id="SSF55874">
    <property type="entry name" value="ATPase domain of HSP90 chaperone/DNA topoisomerase II/histidine kinase"/>
    <property type="match status" value="1"/>
</dbReference>
<sequence>MTGDGADADPIRIERWPDPACRFGFEDGTALVRAVNDPFEAVFGPATVGEPVATAMADLGVTTVSPDGFEAVLSGGGSVRVRTDGDAAATGGAERYLARTVPPEPDGEAVLAFVPLPEEGANGSVTIDVDQVASVVSHDLRNPLDVATARLRAGRETGDDGHFERVAAAHDRMERIIRDVLTLARGRDVVDPDETVALDAVAEAAWETVETADATLAVDGPLPTTTADADRVGRLFENLFRNAVEHGSMGPDMGTEPTDGVTVTIGPLDGDRTGFYVADDGPGIPEADRERVFEPGYSTDDHGTGLGLAIVARIAALHGWSIEAGESASGGVRFEVTGIEPDTP</sequence>
<dbReference type="Pfam" id="PF00512">
    <property type="entry name" value="HisKA"/>
    <property type="match status" value="1"/>
</dbReference>
<dbReference type="EMBL" id="FOCX01000005">
    <property type="protein sequence ID" value="SEN83565.1"/>
    <property type="molecule type" value="Genomic_DNA"/>
</dbReference>
<dbReference type="PANTHER" id="PTHR43711">
    <property type="entry name" value="TWO-COMPONENT HISTIDINE KINASE"/>
    <property type="match status" value="1"/>
</dbReference>
<evidence type="ECO:0000256" key="4">
    <source>
        <dbReference type="ARBA" id="ARBA00022679"/>
    </source>
</evidence>
<feature type="domain" description="Histidine kinase" evidence="7">
    <location>
        <begin position="135"/>
        <end position="337"/>
    </location>
</feature>
<gene>
    <name evidence="8" type="ORF">SAMN05216388_1005164</name>
</gene>
<evidence type="ECO:0000313" key="8">
    <source>
        <dbReference type="EMBL" id="SEN83565.1"/>
    </source>
</evidence>
<dbReference type="AlphaFoldDB" id="A0A1H8JST4"/>
<dbReference type="InterPro" id="IPR036097">
    <property type="entry name" value="HisK_dim/P_sf"/>
</dbReference>
<keyword evidence="9" id="KW-1185">Reference proteome</keyword>
<evidence type="ECO:0000256" key="5">
    <source>
        <dbReference type="ARBA" id="ARBA00022777"/>
    </source>
</evidence>
<reference evidence="9" key="1">
    <citation type="submission" date="2016-10" db="EMBL/GenBank/DDBJ databases">
        <authorList>
            <person name="Varghese N."/>
            <person name="Submissions S."/>
        </authorList>
    </citation>
    <scope>NUCLEOTIDE SEQUENCE [LARGE SCALE GENOMIC DNA]</scope>
    <source>
        <strain evidence="9">IBRC-M 10043</strain>
    </source>
</reference>
<dbReference type="InterPro" id="IPR003661">
    <property type="entry name" value="HisK_dim/P_dom"/>
</dbReference>
<dbReference type="SMART" id="SM00387">
    <property type="entry name" value="HATPase_c"/>
    <property type="match status" value="1"/>
</dbReference>
<keyword evidence="4" id="KW-0808">Transferase</keyword>
<keyword evidence="3" id="KW-0597">Phosphoprotein</keyword>
<dbReference type="PROSITE" id="PS50109">
    <property type="entry name" value="HIS_KIN"/>
    <property type="match status" value="1"/>
</dbReference>
<dbReference type="Gene3D" id="1.10.287.130">
    <property type="match status" value="1"/>
</dbReference>
<dbReference type="RefSeq" id="WP_092658913.1">
    <property type="nucleotide sequence ID" value="NZ_FOCX01000005.1"/>
</dbReference>
<evidence type="ECO:0000256" key="6">
    <source>
        <dbReference type="ARBA" id="ARBA00023012"/>
    </source>
</evidence>
<dbReference type="InterPro" id="IPR005467">
    <property type="entry name" value="His_kinase_dom"/>
</dbReference>
<accession>A0A1H8JST4</accession>
<comment type="catalytic activity">
    <reaction evidence="1">
        <text>ATP + protein L-histidine = ADP + protein N-phospho-L-histidine.</text>
        <dbReference type="EC" id="2.7.13.3"/>
    </reaction>
</comment>
<dbReference type="InterPro" id="IPR036890">
    <property type="entry name" value="HATPase_C_sf"/>
</dbReference>
<dbReference type="PANTHER" id="PTHR43711:SF1">
    <property type="entry name" value="HISTIDINE KINASE 1"/>
    <property type="match status" value="1"/>
</dbReference>
<keyword evidence="6" id="KW-0902">Two-component regulatory system</keyword>
<dbReference type="GO" id="GO:0000155">
    <property type="term" value="F:phosphorelay sensor kinase activity"/>
    <property type="evidence" value="ECO:0007669"/>
    <property type="project" value="InterPro"/>
</dbReference>
<evidence type="ECO:0000256" key="1">
    <source>
        <dbReference type="ARBA" id="ARBA00000085"/>
    </source>
</evidence>
<dbReference type="SMART" id="SM00388">
    <property type="entry name" value="HisKA"/>
    <property type="match status" value="1"/>
</dbReference>
<evidence type="ECO:0000259" key="7">
    <source>
        <dbReference type="PROSITE" id="PS50109"/>
    </source>
</evidence>
<evidence type="ECO:0000256" key="3">
    <source>
        <dbReference type="ARBA" id="ARBA00022553"/>
    </source>
</evidence>
<dbReference type="Pfam" id="PF02518">
    <property type="entry name" value="HATPase_c"/>
    <property type="match status" value="1"/>
</dbReference>
<dbReference type="PRINTS" id="PR00344">
    <property type="entry name" value="BCTRLSENSOR"/>
</dbReference>